<dbReference type="Proteomes" id="UP000267164">
    <property type="component" value="Chromosome"/>
</dbReference>
<dbReference type="RefSeq" id="WP_120735692.1">
    <property type="nucleotide sequence ID" value="NZ_CP032568.1"/>
</dbReference>
<feature type="region of interest" description="Disordered" evidence="1">
    <location>
        <begin position="207"/>
        <end position="242"/>
    </location>
</feature>
<name>A0A386Z840_9NOCA</name>
<accession>A0A386Z840</accession>
<sequence>MRTLDTLLDRAVGGEENAAWELSRSVFAPSRESVSAPSGGWPEPEQATSPLVALTRALVSNGALDMAAGMARRLTGLYSSWLHPPSLLDRELGCLAAVFVESDHLEQALEILDGVAVPGRRSILLRYLVEAAGIDRARPIVGPQLDDLEKAVVAADPRVAMPNRANLVLLSAAMGEIERVGRLVDGLSPLELDPQQVCAVLATARARTGPPRRGGHDRGGHLRRRPTVRRVPGSRGGAGADG</sequence>
<reference evidence="2 3" key="1">
    <citation type="submission" date="2018-09" db="EMBL/GenBank/DDBJ databases">
        <title>Nocardia yunnanensis sp. nov., an actinomycete isolated from a soil sample.</title>
        <authorList>
            <person name="Zhang J."/>
        </authorList>
    </citation>
    <scope>NUCLEOTIDE SEQUENCE [LARGE SCALE GENOMIC DNA]</scope>
    <source>
        <strain evidence="2 3">CFHS0054</strain>
    </source>
</reference>
<dbReference type="EMBL" id="CP032568">
    <property type="protein sequence ID" value="AYF73766.1"/>
    <property type="molecule type" value="Genomic_DNA"/>
</dbReference>
<proteinExistence type="predicted"/>
<evidence type="ECO:0000313" key="3">
    <source>
        <dbReference type="Proteomes" id="UP000267164"/>
    </source>
</evidence>
<organism evidence="2 3">
    <name type="scientific">Nocardia yunnanensis</name>
    <dbReference type="NCBI Taxonomy" id="2382165"/>
    <lineage>
        <taxon>Bacteria</taxon>
        <taxon>Bacillati</taxon>
        <taxon>Actinomycetota</taxon>
        <taxon>Actinomycetes</taxon>
        <taxon>Mycobacteriales</taxon>
        <taxon>Nocardiaceae</taxon>
        <taxon>Nocardia</taxon>
    </lineage>
</organism>
<evidence type="ECO:0000313" key="2">
    <source>
        <dbReference type="EMBL" id="AYF73766.1"/>
    </source>
</evidence>
<dbReference type="KEGG" id="nyu:D7D52_07720"/>
<protein>
    <submittedName>
        <fullName evidence="2">Uncharacterized protein</fullName>
    </submittedName>
</protein>
<gene>
    <name evidence="2" type="ORF">D7D52_07720</name>
</gene>
<dbReference type="AlphaFoldDB" id="A0A386Z840"/>
<keyword evidence="3" id="KW-1185">Reference proteome</keyword>
<evidence type="ECO:0000256" key="1">
    <source>
        <dbReference type="SAM" id="MobiDB-lite"/>
    </source>
</evidence>